<organism evidence="1 2">
    <name type="scientific">Streptomyces monashensis</name>
    <dbReference type="NCBI Taxonomy" id="1678012"/>
    <lineage>
        <taxon>Bacteria</taxon>
        <taxon>Bacillati</taxon>
        <taxon>Actinomycetota</taxon>
        <taxon>Actinomycetes</taxon>
        <taxon>Kitasatosporales</taxon>
        <taxon>Streptomycetaceae</taxon>
        <taxon>Streptomyces</taxon>
    </lineage>
</organism>
<sequence length="129" mass="13442">MTSTSPSSTTGPIGSALLGGKLLPRARLTERQDTVPVNQDIQAFWPHGRYGLGLVERPLSCGGSYWSHEGGNGGYITLNGATDNGSRTVTVSMSTALGDSPDNTLRQEQAASNLVGHALCDTPGNRQGT</sequence>
<dbReference type="EMBL" id="MLYO01000013">
    <property type="protein sequence ID" value="OIK06770.1"/>
    <property type="molecule type" value="Genomic_DNA"/>
</dbReference>
<dbReference type="Gene3D" id="3.40.710.10">
    <property type="entry name" value="DD-peptidase/beta-lactamase superfamily"/>
    <property type="match status" value="1"/>
</dbReference>
<name>A0A1S2QKS2_9ACTN</name>
<proteinExistence type="predicted"/>
<comment type="caution">
    <text evidence="1">The sequence shown here is derived from an EMBL/GenBank/DDBJ whole genome shotgun (WGS) entry which is preliminary data.</text>
</comment>
<evidence type="ECO:0000313" key="1">
    <source>
        <dbReference type="EMBL" id="OIK06770.1"/>
    </source>
</evidence>
<dbReference type="InterPro" id="IPR012338">
    <property type="entry name" value="Beta-lactam/transpept-like"/>
</dbReference>
<reference evidence="1 2" key="1">
    <citation type="submission" date="2016-10" db="EMBL/GenBank/DDBJ databases">
        <title>Genome sequence of Streptomyces sp. MUSC 1.</title>
        <authorList>
            <person name="Lee L.-H."/>
            <person name="Ser H.-L."/>
            <person name="Law J.W.-F."/>
        </authorList>
    </citation>
    <scope>NUCLEOTIDE SEQUENCE [LARGE SCALE GENOMIC DNA]</scope>
    <source>
        <strain evidence="1 2">MUSC 1</strain>
    </source>
</reference>
<dbReference type="RefSeq" id="WP_071379900.1">
    <property type="nucleotide sequence ID" value="NZ_MLYO01000013.1"/>
</dbReference>
<dbReference type="Proteomes" id="UP000179642">
    <property type="component" value="Unassembled WGS sequence"/>
</dbReference>
<dbReference type="AlphaFoldDB" id="A0A1S2QKS2"/>
<protein>
    <recommendedName>
        <fullName evidence="3">Beta-lactamase-related domain-containing protein</fullName>
    </recommendedName>
</protein>
<dbReference type="SUPFAM" id="SSF56601">
    <property type="entry name" value="beta-lactamase/transpeptidase-like"/>
    <property type="match status" value="1"/>
</dbReference>
<keyword evidence="2" id="KW-1185">Reference proteome</keyword>
<accession>A0A1S2QKS2</accession>
<evidence type="ECO:0008006" key="3">
    <source>
        <dbReference type="Google" id="ProtNLM"/>
    </source>
</evidence>
<gene>
    <name evidence="1" type="ORF">BIV23_07240</name>
</gene>
<evidence type="ECO:0000313" key="2">
    <source>
        <dbReference type="Proteomes" id="UP000179642"/>
    </source>
</evidence>